<dbReference type="EMBL" id="QXFU01002312">
    <property type="protein sequence ID" value="KAE8987470.1"/>
    <property type="molecule type" value="Genomic_DNA"/>
</dbReference>
<evidence type="ECO:0000313" key="3">
    <source>
        <dbReference type="EMBL" id="KAE8990235.1"/>
    </source>
</evidence>
<sequence>MSFLKSLVAAVVIAFTISPSVVQAWEGVVILYEKTHFNGQSFPWFINAAQKCYDLSCFNDKVTSIKWQGLPQKGKFNGKAHIAFYKNAGCTGHHLEWTTEEKNYPIDLTLDNRGRKK</sequence>
<organism evidence="2 7">
    <name type="scientific">Phytophthora rubi</name>
    <dbReference type="NCBI Taxonomy" id="129364"/>
    <lineage>
        <taxon>Eukaryota</taxon>
        <taxon>Sar</taxon>
        <taxon>Stramenopiles</taxon>
        <taxon>Oomycota</taxon>
        <taxon>Peronosporomycetes</taxon>
        <taxon>Peronosporales</taxon>
        <taxon>Peronosporaceae</taxon>
        <taxon>Phytophthora</taxon>
    </lineage>
</organism>
<comment type="caution">
    <text evidence="2">The sequence shown here is derived from an EMBL/GenBank/DDBJ whole genome shotgun (WGS) entry which is preliminary data.</text>
</comment>
<dbReference type="EMBL" id="QXFV01002268">
    <property type="protein sequence ID" value="KAE8990235.1"/>
    <property type="molecule type" value="Genomic_DNA"/>
</dbReference>
<dbReference type="InterPro" id="IPR011024">
    <property type="entry name" value="G_crystallin-like"/>
</dbReference>
<dbReference type="Gene3D" id="2.60.20.10">
    <property type="entry name" value="Crystallins"/>
    <property type="match status" value="1"/>
</dbReference>
<evidence type="ECO:0000313" key="6">
    <source>
        <dbReference type="Proteomes" id="UP000434957"/>
    </source>
</evidence>
<evidence type="ECO:0000313" key="7">
    <source>
        <dbReference type="Proteomes" id="UP000435112"/>
    </source>
</evidence>
<dbReference type="Proteomes" id="UP000434957">
    <property type="component" value="Unassembled WGS sequence"/>
</dbReference>
<protein>
    <recommendedName>
        <fullName evidence="8">Beta/gamma crystallin 'Greek key' domain-containing protein</fullName>
    </recommendedName>
</protein>
<name>A0A6A3IZ89_9STRA</name>
<evidence type="ECO:0000313" key="4">
    <source>
        <dbReference type="EMBL" id="KAE9303616.1"/>
    </source>
</evidence>
<keyword evidence="6" id="KW-1185">Reference proteome</keyword>
<keyword evidence="1" id="KW-0732">Signal</keyword>
<gene>
    <name evidence="3" type="ORF">PR001_g21549</name>
    <name evidence="2" type="ORF">PR002_g22040</name>
    <name evidence="4" type="ORF">PR003_g21960</name>
</gene>
<dbReference type="Proteomes" id="UP000429607">
    <property type="component" value="Unassembled WGS sequence"/>
</dbReference>
<evidence type="ECO:0000313" key="2">
    <source>
        <dbReference type="EMBL" id="KAE8987470.1"/>
    </source>
</evidence>
<accession>A0A6A3IZ89</accession>
<dbReference type="AlphaFoldDB" id="A0A6A3IZ89"/>
<feature type="signal peptide" evidence="1">
    <location>
        <begin position="1"/>
        <end position="24"/>
    </location>
</feature>
<proteinExistence type="predicted"/>
<feature type="chain" id="PRO_5036164458" description="Beta/gamma crystallin 'Greek key' domain-containing protein" evidence="1">
    <location>
        <begin position="25"/>
        <end position="117"/>
    </location>
</feature>
<evidence type="ECO:0008006" key="8">
    <source>
        <dbReference type="Google" id="ProtNLM"/>
    </source>
</evidence>
<evidence type="ECO:0000313" key="5">
    <source>
        <dbReference type="Proteomes" id="UP000429607"/>
    </source>
</evidence>
<dbReference type="EMBL" id="QXFT01002118">
    <property type="protein sequence ID" value="KAE9303616.1"/>
    <property type="molecule type" value="Genomic_DNA"/>
</dbReference>
<dbReference type="Proteomes" id="UP000435112">
    <property type="component" value="Unassembled WGS sequence"/>
</dbReference>
<dbReference type="SUPFAM" id="SSF49695">
    <property type="entry name" value="gamma-Crystallin-like"/>
    <property type="match status" value="1"/>
</dbReference>
<evidence type="ECO:0000256" key="1">
    <source>
        <dbReference type="SAM" id="SignalP"/>
    </source>
</evidence>
<reference evidence="5 7" key="1">
    <citation type="submission" date="2018-09" db="EMBL/GenBank/DDBJ databases">
        <title>Genomic investigation of the strawberry pathogen Phytophthora fragariae indicates pathogenicity is determined by transcriptional variation in three key races.</title>
        <authorList>
            <person name="Adams T.M."/>
            <person name="Armitage A.D."/>
            <person name="Sobczyk M.K."/>
            <person name="Bates H.J."/>
            <person name="Dunwell J.M."/>
            <person name="Nellist C.F."/>
            <person name="Harrison R.J."/>
        </authorList>
    </citation>
    <scope>NUCLEOTIDE SEQUENCE [LARGE SCALE GENOMIC DNA]</scope>
    <source>
        <strain evidence="3 5">SCRP249</strain>
        <strain evidence="2 7">SCRP324</strain>
        <strain evidence="4 6">SCRP333</strain>
    </source>
</reference>
<dbReference type="OrthoDB" id="88703at2759"/>